<dbReference type="STRING" id="7918.ENSLOCP00000000625"/>
<name>W5LWW8_LEPOC</name>
<dbReference type="PROSITE" id="PS51257">
    <property type="entry name" value="PROKAR_LIPOPROTEIN"/>
    <property type="match status" value="1"/>
</dbReference>
<dbReference type="Gene3D" id="3.40.30.10">
    <property type="entry name" value="Glutaredoxin"/>
    <property type="match status" value="2"/>
</dbReference>
<dbReference type="eggNOG" id="KOG0190">
    <property type="taxonomic scope" value="Eukaryota"/>
</dbReference>
<dbReference type="PROSITE" id="PS51352">
    <property type="entry name" value="THIOREDOXIN_2"/>
    <property type="match status" value="2"/>
</dbReference>
<protein>
    <submittedName>
        <fullName evidence="2">Thioredoxin domain containing 11</fullName>
    </submittedName>
</protein>
<dbReference type="EMBL" id="AHAT01032372">
    <property type="status" value="NOT_ANNOTATED_CDS"/>
    <property type="molecule type" value="Genomic_DNA"/>
</dbReference>
<reference evidence="2" key="3">
    <citation type="submission" date="2025-09" db="UniProtKB">
        <authorList>
            <consortium name="Ensembl"/>
        </authorList>
    </citation>
    <scope>IDENTIFICATION</scope>
</reference>
<reference evidence="3" key="1">
    <citation type="submission" date="2011-12" db="EMBL/GenBank/DDBJ databases">
        <title>The Draft Genome of Lepisosteus oculatus.</title>
        <authorList>
            <consortium name="The Broad Institute Genome Assembly &amp; Analysis Group"/>
            <consortium name="Computational R&amp;D Group"/>
            <consortium name="and Sequencing Platform"/>
            <person name="Di Palma F."/>
            <person name="Alfoldi J."/>
            <person name="Johnson J."/>
            <person name="Berlin A."/>
            <person name="Gnerre S."/>
            <person name="Jaffe D."/>
            <person name="MacCallum I."/>
            <person name="Young S."/>
            <person name="Walker B.J."/>
            <person name="Lander E.S."/>
            <person name="Lindblad-Toh K."/>
        </authorList>
    </citation>
    <scope>NUCLEOTIDE SEQUENCE [LARGE SCALE GENOMIC DNA]</scope>
</reference>
<dbReference type="EMBL" id="AHAT01032371">
    <property type="status" value="NOT_ANNOTATED_CDS"/>
    <property type="molecule type" value="Genomic_DNA"/>
</dbReference>
<dbReference type="AlphaFoldDB" id="W5LWW8"/>
<accession>W5LWW8</accession>
<dbReference type="InterPro" id="IPR052792">
    <property type="entry name" value="Thioredoxin_dom-contain_11"/>
</dbReference>
<feature type="domain" description="Thioredoxin" evidence="1">
    <location>
        <begin position="45"/>
        <end position="171"/>
    </location>
</feature>
<evidence type="ECO:0000259" key="1">
    <source>
        <dbReference type="PROSITE" id="PS51352"/>
    </source>
</evidence>
<dbReference type="PANTHER" id="PTHR46497">
    <property type="entry name" value="THIOREDOXIN DOMAIN-CONTAINING PROTEIN 11"/>
    <property type="match status" value="1"/>
</dbReference>
<evidence type="ECO:0000313" key="3">
    <source>
        <dbReference type="Proteomes" id="UP000018468"/>
    </source>
</evidence>
<keyword evidence="3" id="KW-1185">Reference proteome</keyword>
<evidence type="ECO:0000313" key="2">
    <source>
        <dbReference type="Ensembl" id="ENSLOCP00000000625.1"/>
    </source>
</evidence>
<dbReference type="OMA" id="VIYLYHQ"/>
<reference evidence="2" key="2">
    <citation type="submission" date="2025-08" db="UniProtKB">
        <authorList>
            <consortium name="Ensembl"/>
        </authorList>
    </citation>
    <scope>IDENTIFICATION</scope>
</reference>
<dbReference type="Pfam" id="PF00085">
    <property type="entry name" value="Thioredoxin"/>
    <property type="match status" value="2"/>
</dbReference>
<dbReference type="CDD" id="cd02995">
    <property type="entry name" value="PDI_a_PDI_a'_C"/>
    <property type="match status" value="1"/>
</dbReference>
<dbReference type="Proteomes" id="UP000018468">
    <property type="component" value="Linkage group LG13"/>
</dbReference>
<organism evidence="2 3">
    <name type="scientific">Lepisosteus oculatus</name>
    <name type="common">Spotted gar</name>
    <dbReference type="NCBI Taxonomy" id="7918"/>
    <lineage>
        <taxon>Eukaryota</taxon>
        <taxon>Metazoa</taxon>
        <taxon>Chordata</taxon>
        <taxon>Craniata</taxon>
        <taxon>Vertebrata</taxon>
        <taxon>Euteleostomi</taxon>
        <taxon>Actinopterygii</taxon>
        <taxon>Neopterygii</taxon>
        <taxon>Holostei</taxon>
        <taxon>Semionotiformes</taxon>
        <taxon>Lepisosteidae</taxon>
        <taxon>Lepisosteus</taxon>
    </lineage>
</organism>
<sequence>MPRRVRDSLRQALTQMARRPAVLCGAVVLSCTLVLAIRLSCSRAKAVVAPAPPPSRFFSADAPVADLFLGQLAQAERLRAAAEVSLVCYYAPWCGRSVSARAELERVARRLAGQVQFVAVNCWWNQGRCRKQHNFYQYPVIHLYYQRFGPIEYRGPLTAAYLEQFTRRVMAPLEYLPSRDRLQDFFSYHEPGVVGYFEFNSSPQPPGYMVFLASALQALKRDFQGGVRFAVITNRQVAEAIPLQDFGAVYMRRHSNTSLIFPRHKLNFTSENVCQWAFEHREGLLRWLRPHGGKSRLLDAELQRGAALLVFLPFDPLAGAQPLVREVADVATRYHSCERSQQAESGEQTGNVNEQWLWSRRTPLFEQLCCNTVVLPQSHSISRTHNVCELCINQSAGVEPSEVQAPRCSFHEMEAAMDSFYLKERTFVHLVSRNTECSNIQSTYSPFSYYTACCKTLNEGRADLDNLSEPPSLPSSSFTSSTQLQDEPRTLQNMFAHAESSSSAVNHHFLNGGITGLKCRTNKTLGFYMLDSHLHWKFAVRLGAPENGTTKVFTTIVNVLDEVHYVLDHSEFLKDALENFIRNYSILYSPLKRYLVGESVPRSSNSLINEVTTQSFNSQVMDPEKDVLLFYYTQWCGFCTVLNHVIIQLARFFQGNQKIAVCRINAAKNDLPWEYMVDRFPALLFFPRDRKHASVKFPDLPFTLPNLVRFVLRH</sequence>
<dbReference type="InParanoid" id="W5LWW8"/>
<dbReference type="HOGENOM" id="CLU_010764_1_0_1"/>
<dbReference type="FunCoup" id="W5LWW8">
    <property type="interactions" value="1345"/>
</dbReference>
<dbReference type="Bgee" id="ENSLOCG00000000563">
    <property type="expression patterns" value="Expressed in pharyngeal gill and 13 other cell types or tissues"/>
</dbReference>
<dbReference type="InterPro" id="IPR013766">
    <property type="entry name" value="Thioredoxin_domain"/>
</dbReference>
<dbReference type="InterPro" id="IPR036249">
    <property type="entry name" value="Thioredoxin-like_sf"/>
</dbReference>
<proteinExistence type="predicted"/>
<dbReference type="Pfam" id="PF26234">
    <property type="entry name" value="TXNDC11_2nd"/>
    <property type="match status" value="1"/>
</dbReference>
<dbReference type="GeneTree" id="ENSGT00390000016020"/>
<dbReference type="InterPro" id="IPR058777">
    <property type="entry name" value="TXNDC11_thioredoxin"/>
</dbReference>
<dbReference type="Ensembl" id="ENSLOCT00000000627.1">
    <property type="protein sequence ID" value="ENSLOCP00000000625.1"/>
    <property type="gene ID" value="ENSLOCG00000000563.1"/>
</dbReference>
<dbReference type="SUPFAM" id="SSF52833">
    <property type="entry name" value="Thioredoxin-like"/>
    <property type="match status" value="2"/>
</dbReference>
<dbReference type="PANTHER" id="PTHR46497:SF1">
    <property type="entry name" value="THIOREDOXIN DOMAIN-CONTAINING PROTEIN 11"/>
    <property type="match status" value="1"/>
</dbReference>
<feature type="domain" description="Thioredoxin" evidence="1">
    <location>
        <begin position="589"/>
        <end position="714"/>
    </location>
</feature>